<gene>
    <name evidence="3" type="ORF">ADEAN_000484900</name>
</gene>
<name>A0A7G2CEI0_9TRYP</name>
<dbReference type="Gene3D" id="2.170.270.10">
    <property type="entry name" value="SET domain"/>
    <property type="match status" value="1"/>
</dbReference>
<feature type="domain" description="D-alanine--D-alanine ligase C-terminal" evidence="2">
    <location>
        <begin position="1"/>
        <end position="113"/>
    </location>
</feature>
<organism evidence="3 4">
    <name type="scientific">Angomonas deanei</name>
    <dbReference type="NCBI Taxonomy" id="59799"/>
    <lineage>
        <taxon>Eukaryota</taxon>
        <taxon>Discoba</taxon>
        <taxon>Euglenozoa</taxon>
        <taxon>Kinetoplastea</taxon>
        <taxon>Metakinetoplastina</taxon>
        <taxon>Trypanosomatida</taxon>
        <taxon>Trypanosomatidae</taxon>
        <taxon>Strigomonadinae</taxon>
        <taxon>Angomonas</taxon>
    </lineage>
</organism>
<evidence type="ECO:0000259" key="1">
    <source>
        <dbReference type="Pfam" id="PF00856"/>
    </source>
</evidence>
<reference evidence="3 4" key="1">
    <citation type="submission" date="2020-08" db="EMBL/GenBank/DDBJ databases">
        <authorList>
            <person name="Newling K."/>
            <person name="Davey J."/>
            <person name="Forrester S."/>
        </authorList>
    </citation>
    <scope>NUCLEOTIDE SEQUENCE [LARGE SCALE GENOMIC DNA]</scope>
    <source>
        <strain evidence="4">Crithidia deanei Carvalho (ATCC PRA-265)</strain>
    </source>
</reference>
<dbReference type="PANTHER" id="PTHR23132:SF23">
    <property type="entry name" value="D-ALANINE--D-ALANINE LIGASE B"/>
    <property type="match status" value="1"/>
</dbReference>
<evidence type="ECO:0000313" key="4">
    <source>
        <dbReference type="Proteomes" id="UP000515908"/>
    </source>
</evidence>
<sequence>MVEEFVRGREGTVLACADNHSPHGVKVFQPLMFSFLENGDDFAYFSKKWTMEMNDKAYCFLPTNDPAYGRIVDMARNAYKYIMSNVGYGRVDFRIDEATGEPYFLEINPNCGMWYSEKDGGDFADLMVKNDPHWNHEKFLNNAVSRALKEQAARKPWYFISHDKNGQFSTRAARTVPEGKCLFGDATHPIPVIAKALFKLGEAEPSVGCVVQRGDGIHQAVAIRHSCQPNMNFVHGRTLMFAAKRQINSGEELTVDYATLRDESMPHFACSCGVENCRSVVFAMPPTPRTVELKTMRKILREKKRVWMQGKIDKEAELMLKKRVESK</sequence>
<dbReference type="Pfam" id="PF00856">
    <property type="entry name" value="SET"/>
    <property type="match status" value="1"/>
</dbReference>
<dbReference type="EMBL" id="LR877152">
    <property type="protein sequence ID" value="CAD2217371.1"/>
    <property type="molecule type" value="Genomic_DNA"/>
</dbReference>
<dbReference type="VEuPathDB" id="TriTrypDB:ADEAN_000484900"/>
<dbReference type="GO" id="GO:0008716">
    <property type="term" value="F:D-alanine-D-alanine ligase activity"/>
    <property type="evidence" value="ECO:0007669"/>
    <property type="project" value="InterPro"/>
</dbReference>
<dbReference type="SUPFAM" id="SSF82199">
    <property type="entry name" value="SET domain"/>
    <property type="match status" value="1"/>
</dbReference>
<dbReference type="Proteomes" id="UP000515908">
    <property type="component" value="Chromosome 08"/>
</dbReference>
<evidence type="ECO:0000259" key="2">
    <source>
        <dbReference type="Pfam" id="PF07478"/>
    </source>
</evidence>
<protein>
    <submittedName>
        <fullName evidence="3">D-ala D-ala ligase C-terminus/SET domain containing protein, putative</fullName>
    </submittedName>
</protein>
<dbReference type="AlphaFoldDB" id="A0A7G2CEI0"/>
<dbReference type="InterPro" id="IPR001214">
    <property type="entry name" value="SET_dom"/>
</dbReference>
<dbReference type="Gene3D" id="3.30.470.20">
    <property type="entry name" value="ATP-grasp fold, B domain"/>
    <property type="match status" value="1"/>
</dbReference>
<dbReference type="InterPro" id="IPR046341">
    <property type="entry name" value="SET_dom_sf"/>
</dbReference>
<dbReference type="PANTHER" id="PTHR23132">
    <property type="entry name" value="D-ALANINE--D-ALANINE LIGASE"/>
    <property type="match status" value="1"/>
</dbReference>
<dbReference type="OrthoDB" id="66144at2759"/>
<dbReference type="Pfam" id="PF07478">
    <property type="entry name" value="Dala_Dala_lig_C"/>
    <property type="match status" value="1"/>
</dbReference>
<feature type="domain" description="SET" evidence="1">
    <location>
        <begin position="221"/>
        <end position="257"/>
    </location>
</feature>
<keyword evidence="3" id="KW-0436">Ligase</keyword>
<evidence type="ECO:0000313" key="3">
    <source>
        <dbReference type="EMBL" id="CAD2217371.1"/>
    </source>
</evidence>
<dbReference type="InterPro" id="IPR011095">
    <property type="entry name" value="Dala_Dala_lig_C"/>
</dbReference>
<keyword evidence="4" id="KW-1185">Reference proteome</keyword>
<proteinExistence type="predicted"/>
<accession>A0A7G2CEI0</accession>
<dbReference type="SUPFAM" id="SSF56059">
    <property type="entry name" value="Glutathione synthetase ATP-binding domain-like"/>
    <property type="match status" value="1"/>
</dbReference>